<dbReference type="InterPro" id="IPR050620">
    <property type="entry name" value="Thioredoxin_H-type-like"/>
</dbReference>
<evidence type="ECO:0000259" key="2">
    <source>
        <dbReference type="PROSITE" id="PS51352"/>
    </source>
</evidence>
<dbReference type="EMBL" id="CP001625">
    <property type="protein sequence ID" value="ACS60260.1"/>
    <property type="molecule type" value="Genomic_DNA"/>
</dbReference>
<dbReference type="AlphaFoldDB" id="C6B8M2"/>
<dbReference type="PROSITE" id="PS51352">
    <property type="entry name" value="THIOREDOXIN_2"/>
    <property type="match status" value="1"/>
</dbReference>
<dbReference type="HOGENOM" id="CLU_090389_13_1_5"/>
<protein>
    <submittedName>
        <fullName evidence="3">Putative thioredoxin (H-type,TRX-H)</fullName>
    </submittedName>
</protein>
<name>C6B8M2_RHILS</name>
<dbReference type="Proteomes" id="UP000002256">
    <property type="component" value="Plasmid pR132503"/>
</dbReference>
<feature type="signal peptide" evidence="1">
    <location>
        <begin position="1"/>
        <end position="26"/>
    </location>
</feature>
<geneLocation type="plasmid" evidence="3 4">
    <name>pR132503</name>
</geneLocation>
<keyword evidence="3" id="KW-0614">Plasmid</keyword>
<dbReference type="PANTHER" id="PTHR10438">
    <property type="entry name" value="THIOREDOXIN"/>
    <property type="match status" value="1"/>
</dbReference>
<reference evidence="3 4" key="1">
    <citation type="journal article" date="2010" name="Stand. Genomic Sci.">
        <title>Complete genome sequence of Rhizobium leguminosarum bv. trifolii strain WSM1325, an effective microsymbiont of annual Mediterranean clovers.</title>
        <authorList>
            <person name="Reeve W."/>
            <person name="O'Hara G."/>
            <person name="Chain P."/>
            <person name="Ardley J."/>
            <person name="Brau L."/>
            <person name="Nandesena K."/>
            <person name="Tiwari R."/>
            <person name="Copeland A."/>
            <person name="Nolan M."/>
            <person name="Han C."/>
            <person name="Brettin T."/>
            <person name="Land M."/>
            <person name="Ovchinikova G."/>
            <person name="Ivanova N."/>
            <person name="Mavromatis K."/>
            <person name="Markowitz V."/>
            <person name="Kyrpides N."/>
            <person name="Melino V."/>
            <person name="Denton M."/>
            <person name="Yates R."/>
            <person name="Howieson J."/>
        </authorList>
    </citation>
    <scope>NUCLEOTIDE SEQUENCE [LARGE SCALE GENOMIC DNA]</scope>
    <source>
        <strain evidence="4">WSM1325</strain>
        <plasmid evidence="4">Plasmid pR132503</plasmid>
    </source>
</reference>
<dbReference type="InterPro" id="IPR036249">
    <property type="entry name" value="Thioredoxin-like_sf"/>
</dbReference>
<feature type="domain" description="Thioredoxin" evidence="2">
    <location>
        <begin position="5"/>
        <end position="133"/>
    </location>
</feature>
<accession>C6B8M2</accession>
<dbReference type="Gene3D" id="3.40.30.10">
    <property type="entry name" value="Glutaredoxin"/>
    <property type="match status" value="1"/>
</dbReference>
<dbReference type="InterPro" id="IPR013766">
    <property type="entry name" value="Thioredoxin_domain"/>
</dbReference>
<dbReference type="PANTHER" id="PTHR10438:SF468">
    <property type="entry name" value="THIOREDOXIN-1-RELATED"/>
    <property type="match status" value="1"/>
</dbReference>
<evidence type="ECO:0000313" key="3">
    <source>
        <dbReference type="EMBL" id="ACS60260.1"/>
    </source>
</evidence>
<gene>
    <name evidence="3" type="ordered locus">Rleg_5437</name>
</gene>
<dbReference type="CDD" id="cd02947">
    <property type="entry name" value="TRX_family"/>
    <property type="match status" value="1"/>
</dbReference>
<dbReference type="KEGG" id="rlg:Rleg_5437"/>
<evidence type="ECO:0000256" key="1">
    <source>
        <dbReference type="SAM" id="SignalP"/>
    </source>
</evidence>
<evidence type="ECO:0000313" key="4">
    <source>
        <dbReference type="Proteomes" id="UP000002256"/>
    </source>
</evidence>
<sequence length="134" mass="14167">MKPVLSILVAVSAATLAIMTTQGALAAEVKNYEAAGFKAAQTSGVPIVIDIAASWCPTCAAQKPIIQSLVADPAYKQMVIFHVDFDSQKDIVRSFGAQMQSTLIAYKGEKETGRSVGDTDQDSIKALFASTLVN</sequence>
<organism evidence="3 4">
    <name type="scientific">Rhizobium leguminosarum bv. trifolii (strain WSM1325)</name>
    <dbReference type="NCBI Taxonomy" id="395491"/>
    <lineage>
        <taxon>Bacteria</taxon>
        <taxon>Pseudomonadati</taxon>
        <taxon>Pseudomonadota</taxon>
        <taxon>Alphaproteobacteria</taxon>
        <taxon>Hyphomicrobiales</taxon>
        <taxon>Rhizobiaceae</taxon>
        <taxon>Rhizobium/Agrobacterium group</taxon>
        <taxon>Rhizobium</taxon>
    </lineage>
</organism>
<dbReference type="Pfam" id="PF00085">
    <property type="entry name" value="Thioredoxin"/>
    <property type="match status" value="1"/>
</dbReference>
<feature type="chain" id="PRO_5002961947" evidence="1">
    <location>
        <begin position="27"/>
        <end position="134"/>
    </location>
</feature>
<proteinExistence type="predicted"/>
<dbReference type="SUPFAM" id="SSF52833">
    <property type="entry name" value="Thioredoxin-like"/>
    <property type="match status" value="1"/>
</dbReference>
<keyword evidence="1" id="KW-0732">Signal</keyword>